<dbReference type="InterPro" id="IPR014944">
    <property type="entry name" value="Toxin_SymE-like"/>
</dbReference>
<dbReference type="GO" id="GO:0003723">
    <property type="term" value="F:RNA binding"/>
    <property type="evidence" value="ECO:0007669"/>
    <property type="project" value="InterPro"/>
</dbReference>
<gene>
    <name evidence="2" type="ordered locus">HCH_03808</name>
</gene>
<reference evidence="2 3" key="1">
    <citation type="journal article" date="2005" name="Nucleic Acids Res.">
        <title>Genomic blueprint of Hahella chejuensis, a marine microbe producing an algicidal agent.</title>
        <authorList>
            <person name="Jeong H."/>
            <person name="Yim J.H."/>
            <person name="Lee C."/>
            <person name="Choi S.-H."/>
            <person name="Park Y.K."/>
            <person name="Yoon S.H."/>
            <person name="Hur C.-G."/>
            <person name="Kang H.-Y."/>
            <person name="Kim D."/>
            <person name="Lee H.H."/>
            <person name="Park K.H."/>
            <person name="Park S.-H."/>
            <person name="Park H.-S."/>
            <person name="Lee H.K."/>
            <person name="Oh T.K."/>
            <person name="Kim J.F."/>
        </authorList>
    </citation>
    <scope>NUCLEOTIDE SEQUENCE [LARGE SCALE GENOMIC DNA]</scope>
    <source>
        <strain evidence="2 3">KCTC 2396</strain>
    </source>
</reference>
<dbReference type="AlphaFoldDB" id="Q2SFN5"/>
<dbReference type="HOGENOM" id="CLU_2506670_0_0_6"/>
<proteinExistence type="predicted"/>
<keyword evidence="3" id="KW-1185">Reference proteome</keyword>
<dbReference type="GO" id="GO:0016070">
    <property type="term" value="P:RNA metabolic process"/>
    <property type="evidence" value="ECO:0007669"/>
    <property type="project" value="InterPro"/>
</dbReference>
<dbReference type="eggNOG" id="ENOG5033GKB">
    <property type="taxonomic scope" value="Bacteria"/>
</dbReference>
<evidence type="ECO:0000313" key="3">
    <source>
        <dbReference type="Proteomes" id="UP000000238"/>
    </source>
</evidence>
<dbReference type="EMBL" id="CP000155">
    <property type="protein sequence ID" value="ABC30539.1"/>
    <property type="molecule type" value="Genomic_DNA"/>
</dbReference>
<dbReference type="KEGG" id="hch:HCH_03808"/>
<protein>
    <recommendedName>
        <fullName evidence="1">Toxin SymE-like domain-containing protein</fullName>
    </recommendedName>
</protein>
<feature type="domain" description="Toxin SymE-like" evidence="1">
    <location>
        <begin position="22"/>
        <end position="83"/>
    </location>
</feature>
<dbReference type="RefSeq" id="WP_011397606.1">
    <property type="nucleotide sequence ID" value="NC_007645.1"/>
</dbReference>
<dbReference type="OrthoDB" id="6080577at2"/>
<dbReference type="Pfam" id="PF08845">
    <property type="entry name" value="SymE_toxin"/>
    <property type="match status" value="1"/>
</dbReference>
<sequence>MAKPHDKPERRSAKVKSALPHQRRLKVRKGYYDYHLSSSRYDYGGFKPVPWMLIKGYWLEQAGFGVDTEVEVSVSEGRIVFTAGAG</sequence>
<dbReference type="GO" id="GO:0016788">
    <property type="term" value="F:hydrolase activity, acting on ester bonds"/>
    <property type="evidence" value="ECO:0007669"/>
    <property type="project" value="InterPro"/>
</dbReference>
<evidence type="ECO:0000259" key="1">
    <source>
        <dbReference type="Pfam" id="PF08845"/>
    </source>
</evidence>
<evidence type="ECO:0000313" key="2">
    <source>
        <dbReference type="EMBL" id="ABC30539.1"/>
    </source>
</evidence>
<name>Q2SFN5_HAHCH</name>
<organism evidence="2 3">
    <name type="scientific">Hahella chejuensis (strain KCTC 2396)</name>
    <dbReference type="NCBI Taxonomy" id="349521"/>
    <lineage>
        <taxon>Bacteria</taxon>
        <taxon>Pseudomonadati</taxon>
        <taxon>Pseudomonadota</taxon>
        <taxon>Gammaproteobacteria</taxon>
        <taxon>Oceanospirillales</taxon>
        <taxon>Hahellaceae</taxon>
        <taxon>Hahella</taxon>
    </lineage>
</organism>
<dbReference type="GO" id="GO:0005737">
    <property type="term" value="C:cytoplasm"/>
    <property type="evidence" value="ECO:0007669"/>
    <property type="project" value="InterPro"/>
</dbReference>
<dbReference type="Proteomes" id="UP000000238">
    <property type="component" value="Chromosome"/>
</dbReference>
<accession>Q2SFN5</accession>